<dbReference type="STRING" id="310780.SAMN05216267_106512"/>
<dbReference type="EMBL" id="FODD01000065">
    <property type="protein sequence ID" value="SEO98942.1"/>
    <property type="molecule type" value="Genomic_DNA"/>
</dbReference>
<evidence type="ECO:0000256" key="2">
    <source>
        <dbReference type="RuleBase" id="RU000363"/>
    </source>
</evidence>
<dbReference type="PANTHER" id="PTHR43157:SF31">
    <property type="entry name" value="PHOSPHATIDYLINOSITOL-GLYCAN BIOSYNTHESIS CLASS F PROTEIN"/>
    <property type="match status" value="1"/>
</dbReference>
<proteinExistence type="inferred from homology"/>
<accession>A0A1H8U6M6</accession>
<dbReference type="AlphaFoldDB" id="A0A1H8U6M6"/>
<dbReference type="PANTHER" id="PTHR43157">
    <property type="entry name" value="PHOSPHATIDYLINOSITOL-GLYCAN BIOSYNTHESIS CLASS F PROTEIN-RELATED"/>
    <property type="match status" value="1"/>
</dbReference>
<comment type="similarity">
    <text evidence="2">Belongs to the short-chain dehydrogenases/reductases (SDR) family.</text>
</comment>
<dbReference type="Pfam" id="PF00106">
    <property type="entry name" value="adh_short"/>
    <property type="match status" value="1"/>
</dbReference>
<gene>
    <name evidence="3" type="ORF">SAMN05216267_106512</name>
</gene>
<dbReference type="OrthoDB" id="3237043at2"/>
<evidence type="ECO:0000313" key="4">
    <source>
        <dbReference type="Proteomes" id="UP000181951"/>
    </source>
</evidence>
<dbReference type="SUPFAM" id="SSF51735">
    <property type="entry name" value="NAD(P)-binding Rossmann-fold domains"/>
    <property type="match status" value="1"/>
</dbReference>
<protein>
    <submittedName>
        <fullName evidence="3">Short-chain dehydrogenase</fullName>
    </submittedName>
</protein>
<evidence type="ECO:0000313" key="3">
    <source>
        <dbReference type="EMBL" id="SEO98942.1"/>
    </source>
</evidence>
<dbReference type="Gene3D" id="3.40.50.720">
    <property type="entry name" value="NAD(P)-binding Rossmann-like Domain"/>
    <property type="match status" value="1"/>
</dbReference>
<dbReference type="RefSeq" id="WP_069467504.1">
    <property type="nucleotide sequence ID" value="NZ_FODD01000065.1"/>
</dbReference>
<evidence type="ECO:0000256" key="1">
    <source>
        <dbReference type="ARBA" id="ARBA00023002"/>
    </source>
</evidence>
<name>A0A1H8U6M6_9ACTN</name>
<dbReference type="Proteomes" id="UP000181951">
    <property type="component" value="Unassembled WGS sequence"/>
</dbReference>
<dbReference type="GO" id="GO:0016491">
    <property type="term" value="F:oxidoreductase activity"/>
    <property type="evidence" value="ECO:0007669"/>
    <property type="project" value="UniProtKB-KW"/>
</dbReference>
<dbReference type="InterPro" id="IPR036291">
    <property type="entry name" value="NAD(P)-bd_dom_sf"/>
</dbReference>
<organism evidence="3 4">
    <name type="scientific">Actinacidiphila rubida</name>
    <dbReference type="NCBI Taxonomy" id="310780"/>
    <lineage>
        <taxon>Bacteria</taxon>
        <taxon>Bacillati</taxon>
        <taxon>Actinomycetota</taxon>
        <taxon>Actinomycetes</taxon>
        <taxon>Kitasatosporales</taxon>
        <taxon>Streptomycetaceae</taxon>
        <taxon>Actinacidiphila</taxon>
    </lineage>
</organism>
<keyword evidence="4" id="KW-1185">Reference proteome</keyword>
<reference evidence="3 4" key="1">
    <citation type="submission" date="2016-10" db="EMBL/GenBank/DDBJ databases">
        <authorList>
            <person name="de Groot N.N."/>
        </authorList>
    </citation>
    <scope>NUCLEOTIDE SEQUENCE [LARGE SCALE GENOMIC DNA]</scope>
    <source>
        <strain evidence="3 4">CGMCC 4.2026</strain>
    </source>
</reference>
<sequence length="273" mass="28137">MTDHHTEQRTALVTGATSGLGRAVAAALAGQGLRVLVHGRDRARTEALAAELPGARPLVADLGRLADVRDLAGRIRETQPALHVLVNNAGVGAGAPPQLDRELSPDGHELRFAVNYLAPVLLTRLLLPLLAASAPARVVNVGSAGQSPIDPRDLEFTRGYDGMQAYTRSKFALAAFTVDLAAEPEAAGVHVNCLHPATFMATSMVTEAGISPMNPVEAGVEPVMSLATGRTGGTVTGRYFNGTQVSSPHPGVGDAAARAALAAATAPLLAPYL</sequence>
<keyword evidence="1" id="KW-0560">Oxidoreductase</keyword>
<dbReference type="PRINTS" id="PR00080">
    <property type="entry name" value="SDRFAMILY"/>
</dbReference>
<dbReference type="InterPro" id="IPR002347">
    <property type="entry name" value="SDR_fam"/>
</dbReference>
<dbReference type="PRINTS" id="PR00081">
    <property type="entry name" value="GDHRDH"/>
</dbReference>